<dbReference type="eggNOG" id="ENOG5030JH7">
    <property type="taxonomic scope" value="Bacteria"/>
</dbReference>
<name>H8Z4X8_9GAMM</name>
<evidence type="ECO:0008006" key="3">
    <source>
        <dbReference type="Google" id="ProtNLM"/>
    </source>
</evidence>
<proteinExistence type="predicted"/>
<keyword evidence="2" id="KW-1185">Reference proteome</keyword>
<dbReference type="Pfam" id="PF11159">
    <property type="entry name" value="DUF2939"/>
    <property type="match status" value="1"/>
</dbReference>
<reference evidence="2" key="1">
    <citation type="submission" date="2011-06" db="EMBL/GenBank/DDBJ databases">
        <authorList>
            <consortium name="US DOE Joint Genome Institute (JGI-PGF)"/>
            <person name="Lucas S."/>
            <person name="Han J."/>
            <person name="Lapidus A."/>
            <person name="Cheng J.-F."/>
            <person name="Goodwin L."/>
            <person name="Pitluck S."/>
            <person name="Peters L."/>
            <person name="Land M.L."/>
            <person name="Hauser L."/>
            <person name="Vogl K."/>
            <person name="Liu Z."/>
            <person name="Overmann J."/>
            <person name="Frigaard N.-U."/>
            <person name="Bryant D.A."/>
            <person name="Woyke T.J."/>
        </authorList>
    </citation>
    <scope>NUCLEOTIDE SEQUENCE [LARGE SCALE GENOMIC DNA]</scope>
    <source>
        <strain evidence="2">970</strain>
    </source>
</reference>
<dbReference type="AlphaFoldDB" id="H8Z4X8"/>
<accession>H8Z4X8</accession>
<reference evidence="1 2" key="2">
    <citation type="submission" date="2011-11" db="EMBL/GenBank/DDBJ databases">
        <authorList>
            <consortium name="US DOE Joint Genome Institute"/>
            <person name="Lucas S."/>
            <person name="Han J."/>
            <person name="Lapidus A."/>
            <person name="Cheng J.-F."/>
            <person name="Goodwin L."/>
            <person name="Pitluck S."/>
            <person name="Peters L."/>
            <person name="Ovchinnikova G."/>
            <person name="Zhang X."/>
            <person name="Detter J.C."/>
            <person name="Han C."/>
            <person name="Tapia R."/>
            <person name="Land M."/>
            <person name="Hauser L."/>
            <person name="Kyrpides N."/>
            <person name="Ivanova N."/>
            <person name="Pagani I."/>
            <person name="Vogl K."/>
            <person name="Liu Z."/>
            <person name="Overmann J."/>
            <person name="Frigaard N.-U."/>
            <person name="Bryant D."/>
            <person name="Woyke T."/>
        </authorList>
    </citation>
    <scope>NUCLEOTIDE SEQUENCE [LARGE SCALE GENOMIC DNA]</scope>
    <source>
        <strain evidence="1 2">970</strain>
    </source>
</reference>
<evidence type="ECO:0000313" key="1">
    <source>
        <dbReference type="EMBL" id="EIC20385.1"/>
    </source>
</evidence>
<protein>
    <recommendedName>
        <fullName evidence="3">DUF2939 domain-containing protein</fullName>
    </recommendedName>
</protein>
<sequence>MLKIARNLVIVVVLLYALWPYVTVFRLNGALAEPNAQASVQALTPLVDLPAIQAQYKSRLGNRVDTWLPSGGDSDEIIGWLSKNLQHLGDSALNQAITPDWVRTSIREAMQRAAPPGKTDSFLAAVDFAFFESWNRFVIRLGKLGANPTHLVLKLEGYRWQLTDIAR</sequence>
<dbReference type="OrthoDB" id="5767677at2"/>
<dbReference type="EMBL" id="JH603170">
    <property type="protein sequence ID" value="EIC20385.1"/>
    <property type="molecule type" value="Genomic_DNA"/>
</dbReference>
<organism evidence="1 2">
    <name type="scientific">Thiorhodovibrio frisius</name>
    <dbReference type="NCBI Taxonomy" id="631362"/>
    <lineage>
        <taxon>Bacteria</taxon>
        <taxon>Pseudomonadati</taxon>
        <taxon>Pseudomonadota</taxon>
        <taxon>Gammaproteobacteria</taxon>
        <taxon>Chromatiales</taxon>
        <taxon>Chromatiaceae</taxon>
        <taxon>Thiorhodovibrio</taxon>
    </lineage>
</organism>
<gene>
    <name evidence="1" type="ORF">Thi970DRAFT_04018</name>
</gene>
<dbReference type="RefSeq" id="WP_009150788.1">
    <property type="nucleotide sequence ID" value="NZ_CP121471.1"/>
</dbReference>
<dbReference type="HOGENOM" id="CLU_126615_0_0_6"/>
<dbReference type="InterPro" id="IPR021330">
    <property type="entry name" value="DUF2939"/>
</dbReference>
<dbReference type="Proteomes" id="UP000002964">
    <property type="component" value="Unassembled WGS sequence"/>
</dbReference>
<evidence type="ECO:0000313" key="2">
    <source>
        <dbReference type="Proteomes" id="UP000002964"/>
    </source>
</evidence>